<gene>
    <name evidence="2" type="ORF">PIB30_005648</name>
</gene>
<evidence type="ECO:0000313" key="3">
    <source>
        <dbReference type="Proteomes" id="UP001341840"/>
    </source>
</evidence>
<comment type="caution">
    <text evidence="2">The sequence shown here is derived from an EMBL/GenBank/DDBJ whole genome shotgun (WGS) entry which is preliminary data.</text>
</comment>
<evidence type="ECO:0000256" key="1">
    <source>
        <dbReference type="SAM" id="MobiDB-lite"/>
    </source>
</evidence>
<accession>A0ABU6T3T9</accession>
<sequence length="111" mass="12733">MQRRGAKRHNSSEEERRGTPVATRRQQRLGKGEEGELVLGKGTGISFAASVQMRKWATTVTWGTDDAVTRQRGTTAVTRKRNERRRSLTINFEYAKLVFEKEWTLVLGKLR</sequence>
<evidence type="ECO:0000313" key="2">
    <source>
        <dbReference type="EMBL" id="MED6143376.1"/>
    </source>
</evidence>
<proteinExistence type="predicted"/>
<keyword evidence="3" id="KW-1185">Reference proteome</keyword>
<dbReference type="EMBL" id="JASCZI010090632">
    <property type="protein sequence ID" value="MED6143376.1"/>
    <property type="molecule type" value="Genomic_DNA"/>
</dbReference>
<organism evidence="2 3">
    <name type="scientific">Stylosanthes scabra</name>
    <dbReference type="NCBI Taxonomy" id="79078"/>
    <lineage>
        <taxon>Eukaryota</taxon>
        <taxon>Viridiplantae</taxon>
        <taxon>Streptophyta</taxon>
        <taxon>Embryophyta</taxon>
        <taxon>Tracheophyta</taxon>
        <taxon>Spermatophyta</taxon>
        <taxon>Magnoliopsida</taxon>
        <taxon>eudicotyledons</taxon>
        <taxon>Gunneridae</taxon>
        <taxon>Pentapetalae</taxon>
        <taxon>rosids</taxon>
        <taxon>fabids</taxon>
        <taxon>Fabales</taxon>
        <taxon>Fabaceae</taxon>
        <taxon>Papilionoideae</taxon>
        <taxon>50 kb inversion clade</taxon>
        <taxon>dalbergioids sensu lato</taxon>
        <taxon>Dalbergieae</taxon>
        <taxon>Pterocarpus clade</taxon>
        <taxon>Stylosanthes</taxon>
    </lineage>
</organism>
<dbReference type="Proteomes" id="UP001341840">
    <property type="component" value="Unassembled WGS sequence"/>
</dbReference>
<reference evidence="2 3" key="1">
    <citation type="journal article" date="2023" name="Plants (Basel)">
        <title>Bridging the Gap: Combining Genomics and Transcriptomics Approaches to Understand Stylosanthes scabra, an Orphan Legume from the Brazilian Caatinga.</title>
        <authorList>
            <person name="Ferreira-Neto J.R.C."/>
            <person name="da Silva M.D."/>
            <person name="Binneck E."/>
            <person name="de Melo N.F."/>
            <person name="da Silva R.H."/>
            <person name="de Melo A.L.T.M."/>
            <person name="Pandolfi V."/>
            <person name="Bustamante F.O."/>
            <person name="Brasileiro-Vidal A.C."/>
            <person name="Benko-Iseppon A.M."/>
        </authorList>
    </citation>
    <scope>NUCLEOTIDE SEQUENCE [LARGE SCALE GENOMIC DNA]</scope>
    <source>
        <tissue evidence="2">Leaves</tissue>
    </source>
</reference>
<name>A0ABU6T3T9_9FABA</name>
<protein>
    <submittedName>
        <fullName evidence="2">Uncharacterized protein</fullName>
    </submittedName>
</protein>
<feature type="region of interest" description="Disordered" evidence="1">
    <location>
        <begin position="1"/>
        <end position="35"/>
    </location>
</feature>